<dbReference type="InterPro" id="IPR041662">
    <property type="entry name" value="SusD-like_2"/>
</dbReference>
<dbReference type="OrthoDB" id="9766256at2"/>
<protein>
    <submittedName>
        <fullName evidence="2">SusD/RagB family nutrient-binding outer membrane lipoprotein</fullName>
    </submittedName>
</protein>
<keyword evidence="3" id="KW-1185">Reference proteome</keyword>
<sequence length="497" mass="54953">MKATNFLIPLLLLLLFTACDDGFEELNANPNEPELVPPSTLFPLAVREAVDRIHGHRTRNERLNLDGGMLWMQYFARNQYVNEGDTYNPAATLRNETWDGFYTESLVNLQTVINLTAAPDGRYYNPNYAAAATVMREYVFSILTDTWGAIPYSAALAGSTEGNLAPVYDSQEAVYAGMLANLKAASEQLDPSGRPIDKDILFNSDIVLWKKFANSLRLRLANRMADRAPGESRAVFAEILGDPARYPIITSNYDAAFFRPTARQNDENNNSWHEVMVFDSREDWSISTTLINAMADAEGNATDPRLEVYAKPAQAGDRAGKYAGAPNGLPEGDAVAYFTTASRPGEYFTAETQAVPLITYAEINFILAEAAMDGEYTAGPGAVEYLEAGVRASFEQYGLTMPDNYVAGRGISRETLMTEKWKALFPQGIEAWTEYRRTGFPVLPDPDPRAVMENEGKVPTRLRYPESEYSLNNANVAAGVAMNGGPDTKLTPLWWAE</sequence>
<organism evidence="2 3">
    <name type="scientific">Neolewinella litorea</name>
    <dbReference type="NCBI Taxonomy" id="2562452"/>
    <lineage>
        <taxon>Bacteria</taxon>
        <taxon>Pseudomonadati</taxon>
        <taxon>Bacteroidota</taxon>
        <taxon>Saprospiria</taxon>
        <taxon>Saprospirales</taxon>
        <taxon>Lewinellaceae</taxon>
        <taxon>Neolewinella</taxon>
    </lineage>
</organism>
<dbReference type="AlphaFoldDB" id="A0A4S4NLV0"/>
<evidence type="ECO:0000313" key="2">
    <source>
        <dbReference type="EMBL" id="THH39308.1"/>
    </source>
</evidence>
<dbReference type="EMBL" id="SRSF01000004">
    <property type="protein sequence ID" value="THH39308.1"/>
    <property type="molecule type" value="Genomic_DNA"/>
</dbReference>
<evidence type="ECO:0000256" key="1">
    <source>
        <dbReference type="SAM" id="SignalP"/>
    </source>
</evidence>
<dbReference type="SUPFAM" id="SSF48452">
    <property type="entry name" value="TPR-like"/>
    <property type="match status" value="1"/>
</dbReference>
<dbReference type="InterPro" id="IPR011990">
    <property type="entry name" value="TPR-like_helical_dom_sf"/>
</dbReference>
<dbReference type="PROSITE" id="PS51257">
    <property type="entry name" value="PROKAR_LIPOPROTEIN"/>
    <property type="match status" value="1"/>
</dbReference>
<reference evidence="2 3" key="1">
    <citation type="submission" date="2019-04" db="EMBL/GenBank/DDBJ databases">
        <title>Lewinella litorea sp. nov., isolated from a marine sand.</title>
        <authorList>
            <person name="Yoon J.-H."/>
        </authorList>
    </citation>
    <scope>NUCLEOTIDE SEQUENCE [LARGE SCALE GENOMIC DNA]</scope>
    <source>
        <strain evidence="2 3">HSMS-39</strain>
    </source>
</reference>
<comment type="caution">
    <text evidence="2">The sequence shown here is derived from an EMBL/GenBank/DDBJ whole genome shotgun (WGS) entry which is preliminary data.</text>
</comment>
<dbReference type="Pfam" id="PF12771">
    <property type="entry name" value="SusD-like_2"/>
    <property type="match status" value="1"/>
</dbReference>
<feature type="chain" id="PRO_5020215297" evidence="1">
    <location>
        <begin position="21"/>
        <end position="497"/>
    </location>
</feature>
<keyword evidence="2" id="KW-0449">Lipoprotein</keyword>
<keyword evidence="1" id="KW-0732">Signal</keyword>
<feature type="signal peptide" evidence="1">
    <location>
        <begin position="1"/>
        <end position="20"/>
    </location>
</feature>
<gene>
    <name evidence="2" type="ORF">E4021_11155</name>
</gene>
<dbReference type="Proteomes" id="UP000308528">
    <property type="component" value="Unassembled WGS sequence"/>
</dbReference>
<evidence type="ECO:0000313" key="3">
    <source>
        <dbReference type="Proteomes" id="UP000308528"/>
    </source>
</evidence>
<accession>A0A4S4NLV0</accession>
<proteinExistence type="predicted"/>
<name>A0A4S4NLV0_9BACT</name>
<dbReference type="RefSeq" id="WP_136459423.1">
    <property type="nucleotide sequence ID" value="NZ_SRSF01000004.1"/>
</dbReference>
<dbReference type="Gene3D" id="1.25.40.390">
    <property type="match status" value="1"/>
</dbReference>